<dbReference type="OrthoDB" id="9784166at2"/>
<evidence type="ECO:0000313" key="3">
    <source>
        <dbReference type="Proteomes" id="UP000010880"/>
    </source>
</evidence>
<feature type="domain" description="Gcp-like" evidence="1">
    <location>
        <begin position="33"/>
        <end position="226"/>
    </location>
</feature>
<dbReference type="AlphaFoldDB" id="L0K5N7"/>
<sequence>MLVLGIDSSTNVGSVSLIAEDRLIGEHLLNLEETHSQRLMPQIINLIESCNYQVQDLDGIGVALGPGSFTGTRIGVATAKSLAQSLEVSIVGVSTLEAIAFSLRYISGYICPMIDARGGRIFTSLYQSDKQLKMVRKETILQIDDLITELTEVKGPIYFVGQVAKQYQEKINDQIEQAEFVRTIFNLPRAGAISEIAFNRLQQGAEDELFALTPNYLKRSQAEIQWDKKHG</sequence>
<dbReference type="PANTHER" id="PTHR11735:SF11">
    <property type="entry name" value="TRNA THREONYLCARBAMOYLADENOSINE BIOSYNTHESIS PROTEIN TSAB"/>
    <property type="match status" value="1"/>
</dbReference>
<dbReference type="PANTHER" id="PTHR11735">
    <property type="entry name" value="TRNA N6-ADENOSINE THREONYLCARBAMOYLTRANSFERASE"/>
    <property type="match status" value="1"/>
</dbReference>
<evidence type="ECO:0000259" key="1">
    <source>
        <dbReference type="Pfam" id="PF00814"/>
    </source>
</evidence>
<name>L0K5N7_HALHC</name>
<organism evidence="2 3">
    <name type="scientific">Halobacteroides halobius (strain ATCC 35273 / DSM 5150 / MD-1)</name>
    <dbReference type="NCBI Taxonomy" id="748449"/>
    <lineage>
        <taxon>Bacteria</taxon>
        <taxon>Bacillati</taxon>
        <taxon>Bacillota</taxon>
        <taxon>Clostridia</taxon>
        <taxon>Halanaerobiales</taxon>
        <taxon>Halobacteroidaceae</taxon>
        <taxon>Halobacteroides</taxon>
    </lineage>
</organism>
<dbReference type="KEGG" id="hhl:Halha_0295"/>
<dbReference type="EMBL" id="CP003359">
    <property type="protein sequence ID" value="AGB40306.1"/>
    <property type="molecule type" value="Genomic_DNA"/>
</dbReference>
<protein>
    <submittedName>
        <fullName evidence="2">Universal bacterial protein YeaZ</fullName>
    </submittedName>
</protein>
<dbReference type="GO" id="GO:0002949">
    <property type="term" value="P:tRNA threonylcarbamoyladenosine modification"/>
    <property type="evidence" value="ECO:0007669"/>
    <property type="project" value="InterPro"/>
</dbReference>
<dbReference type="HOGENOM" id="CLU_064886_0_1_9"/>
<accession>L0K5N7</accession>
<gene>
    <name evidence="2" type="ordered locus">Halha_0295</name>
</gene>
<keyword evidence="3" id="KW-1185">Reference proteome</keyword>
<dbReference type="Pfam" id="PF00814">
    <property type="entry name" value="TsaD"/>
    <property type="match status" value="1"/>
</dbReference>
<dbReference type="InterPro" id="IPR022496">
    <property type="entry name" value="T6A_TsaB"/>
</dbReference>
<dbReference type="Gene3D" id="3.30.420.40">
    <property type="match status" value="2"/>
</dbReference>
<dbReference type="InterPro" id="IPR000905">
    <property type="entry name" value="Gcp-like_dom"/>
</dbReference>
<dbReference type="eggNOG" id="COG1214">
    <property type="taxonomic scope" value="Bacteria"/>
</dbReference>
<evidence type="ECO:0000313" key="2">
    <source>
        <dbReference type="EMBL" id="AGB40306.1"/>
    </source>
</evidence>
<dbReference type="NCBIfam" id="TIGR03725">
    <property type="entry name" value="T6A_YeaZ"/>
    <property type="match status" value="1"/>
</dbReference>
<dbReference type="CDD" id="cd24032">
    <property type="entry name" value="ASKHA_NBD_TsaB"/>
    <property type="match status" value="1"/>
</dbReference>
<dbReference type="RefSeq" id="WP_015326032.1">
    <property type="nucleotide sequence ID" value="NC_019978.1"/>
</dbReference>
<dbReference type="PATRIC" id="fig|748449.3.peg.273"/>
<dbReference type="SUPFAM" id="SSF53067">
    <property type="entry name" value="Actin-like ATPase domain"/>
    <property type="match status" value="2"/>
</dbReference>
<dbReference type="Proteomes" id="UP000010880">
    <property type="component" value="Chromosome"/>
</dbReference>
<dbReference type="STRING" id="748449.Halha_0295"/>
<dbReference type="GO" id="GO:0005829">
    <property type="term" value="C:cytosol"/>
    <property type="evidence" value="ECO:0007669"/>
    <property type="project" value="TreeGrafter"/>
</dbReference>
<proteinExistence type="predicted"/>
<dbReference type="InterPro" id="IPR043129">
    <property type="entry name" value="ATPase_NBD"/>
</dbReference>
<reference evidence="3" key="1">
    <citation type="submission" date="2012-02" db="EMBL/GenBank/DDBJ databases">
        <title>The complete genome of Halobacteroides halobius DSM 5150.</title>
        <authorList>
            <person name="Lucas S."/>
            <person name="Copeland A."/>
            <person name="Lapidus A."/>
            <person name="Glavina del Rio T."/>
            <person name="Dalin E."/>
            <person name="Tice H."/>
            <person name="Bruce D."/>
            <person name="Goodwin L."/>
            <person name="Pitluck S."/>
            <person name="Peters L."/>
            <person name="Mikhailova N."/>
            <person name="Gu W."/>
            <person name="Kyrpides N."/>
            <person name="Mavromatis K."/>
            <person name="Ivanova N."/>
            <person name="Brettin T."/>
            <person name="Detter J.C."/>
            <person name="Han C."/>
            <person name="Larimer F."/>
            <person name="Land M."/>
            <person name="Hauser L."/>
            <person name="Markowitz V."/>
            <person name="Cheng J.-F."/>
            <person name="Hugenholtz P."/>
            <person name="Woyke T."/>
            <person name="Wu D."/>
            <person name="Tindall B."/>
            <person name="Pomrenke H."/>
            <person name="Brambilla E."/>
            <person name="Klenk H.-P."/>
            <person name="Eisen J.A."/>
        </authorList>
    </citation>
    <scope>NUCLEOTIDE SEQUENCE [LARGE SCALE GENOMIC DNA]</scope>
    <source>
        <strain evidence="3">ATCC 35273 / DSM 5150 / MD-1</strain>
    </source>
</reference>